<dbReference type="InterPro" id="IPR001117">
    <property type="entry name" value="Cu-oxidase_2nd"/>
</dbReference>
<evidence type="ECO:0000313" key="8">
    <source>
        <dbReference type="Proteomes" id="UP000262379"/>
    </source>
</evidence>
<evidence type="ECO:0000259" key="4">
    <source>
        <dbReference type="Pfam" id="PF00394"/>
    </source>
</evidence>
<gene>
    <name evidence="7" type="ORF">DY251_20380</name>
</gene>
<dbReference type="PROSITE" id="PS51318">
    <property type="entry name" value="TAT"/>
    <property type="match status" value="1"/>
</dbReference>
<dbReference type="AlphaFoldDB" id="A0A371X493"/>
<dbReference type="InterPro" id="IPR008972">
    <property type="entry name" value="Cupredoxin"/>
</dbReference>
<organism evidence="7 8">
    <name type="scientific">Mesorhizobium denitrificans</name>
    <dbReference type="NCBI Taxonomy" id="2294114"/>
    <lineage>
        <taxon>Bacteria</taxon>
        <taxon>Pseudomonadati</taxon>
        <taxon>Pseudomonadota</taxon>
        <taxon>Alphaproteobacteria</taxon>
        <taxon>Hyphomicrobiales</taxon>
        <taxon>Phyllobacteriaceae</taxon>
        <taxon>Mesorhizobium</taxon>
    </lineage>
</organism>
<dbReference type="EMBL" id="QURN01000025">
    <property type="protein sequence ID" value="RFC63844.1"/>
    <property type="molecule type" value="Genomic_DNA"/>
</dbReference>
<dbReference type="InterPro" id="IPR034279">
    <property type="entry name" value="CuRO_3_CopA"/>
</dbReference>
<dbReference type="CDD" id="cd13896">
    <property type="entry name" value="CuRO_3_CopA"/>
    <property type="match status" value="1"/>
</dbReference>
<dbReference type="CDD" id="cd13865">
    <property type="entry name" value="CuRO_1_LCC_like_3"/>
    <property type="match status" value="1"/>
</dbReference>
<dbReference type="Pfam" id="PF00394">
    <property type="entry name" value="Cu-oxidase"/>
    <property type="match status" value="1"/>
</dbReference>
<dbReference type="InterPro" id="IPR011706">
    <property type="entry name" value="Cu-oxidase_C"/>
</dbReference>
<reference evidence="8" key="1">
    <citation type="submission" date="2018-08" db="EMBL/GenBank/DDBJ databases">
        <authorList>
            <person name="Im W.T."/>
        </authorList>
    </citation>
    <scope>NUCLEOTIDE SEQUENCE [LARGE SCALE GENOMIC DNA]</scope>
    <source>
        <strain evidence="8">LA-28</strain>
    </source>
</reference>
<keyword evidence="8" id="KW-1185">Reference proteome</keyword>
<proteinExistence type="predicted"/>
<evidence type="ECO:0000259" key="5">
    <source>
        <dbReference type="Pfam" id="PF07731"/>
    </source>
</evidence>
<feature type="domain" description="Plastocyanin-like" evidence="5">
    <location>
        <begin position="404"/>
        <end position="515"/>
    </location>
</feature>
<keyword evidence="1" id="KW-0479">Metal-binding</keyword>
<feature type="chain" id="PRO_5016993312" evidence="3">
    <location>
        <begin position="26"/>
        <end position="516"/>
    </location>
</feature>
<dbReference type="InterPro" id="IPR002355">
    <property type="entry name" value="Cu_oxidase_Cu_BS"/>
</dbReference>
<protein>
    <submittedName>
        <fullName evidence="7">Copper oxidase</fullName>
    </submittedName>
</protein>
<dbReference type="Pfam" id="PF07731">
    <property type="entry name" value="Cu-oxidase_2"/>
    <property type="match status" value="1"/>
</dbReference>
<dbReference type="InterPro" id="IPR045087">
    <property type="entry name" value="Cu-oxidase_fam"/>
</dbReference>
<dbReference type="Gene3D" id="2.60.40.420">
    <property type="entry name" value="Cupredoxins - blue copper proteins"/>
    <property type="match status" value="3"/>
</dbReference>
<dbReference type="Proteomes" id="UP000262379">
    <property type="component" value="Unassembled WGS sequence"/>
</dbReference>
<feature type="domain" description="Plastocyanin-like" evidence="6">
    <location>
        <begin position="62"/>
        <end position="147"/>
    </location>
</feature>
<name>A0A371X493_9HYPH</name>
<dbReference type="Pfam" id="PF07732">
    <property type="entry name" value="Cu-oxidase_3"/>
    <property type="match status" value="1"/>
</dbReference>
<evidence type="ECO:0000259" key="6">
    <source>
        <dbReference type="Pfam" id="PF07732"/>
    </source>
</evidence>
<dbReference type="PROSITE" id="PS00080">
    <property type="entry name" value="MULTICOPPER_OXIDASE2"/>
    <property type="match status" value="1"/>
</dbReference>
<evidence type="ECO:0000256" key="1">
    <source>
        <dbReference type="ARBA" id="ARBA00022723"/>
    </source>
</evidence>
<comment type="caution">
    <text evidence="7">The sequence shown here is derived from an EMBL/GenBank/DDBJ whole genome shotgun (WGS) entry which is preliminary data.</text>
</comment>
<dbReference type="PANTHER" id="PTHR11709">
    <property type="entry name" value="MULTI-COPPER OXIDASE"/>
    <property type="match status" value="1"/>
</dbReference>
<keyword evidence="3" id="KW-0732">Signal</keyword>
<feature type="domain" description="Plastocyanin-like" evidence="4">
    <location>
        <begin position="255"/>
        <end position="346"/>
    </location>
</feature>
<sequence length="516" mass="56502">MTITRRGFLAAGTAAIATTQFPAFAQQQQPDPIQLAATSRVLDVNGRAATVFGLAGPSGQGLVLDPGRRFRVELTNDLPEPTLIHWHGQIPPNIQDGVPDIPMPMLKQGESRSYDFEPLTGTYWMHSHVPMQEIRLLAAPLIVRTEQDVAADRQEVTLFLHDFAFKSPEEVMAEIRQGHGGGGHGEPAERDGHSMAPAADNEGMDHAAMGHGTMNHDAMSGGQGAMDGMTQGMMPGMMGDMADMEMDLNDYNWDAYLANDRTLADPEVVRVERGGRIRLRVINAAAATVFWIDTGKVLARLVAVDGHDIRPLDGHRFGLAMGQRLDLELDLPNEAGSWPILALREGARERTGIVLATAGAPISKIPELAEQEAPAFDTDLSQELRLEARQNLPERAVERSHMIMLGGTMAPYVWTINGAVWGQHRPVAAKTGERVLLSFHNMSMMGHPMHLHGHVFQVVDIKGRKVNGARRDTVYVPPMSMVTVALDAGEAARWMLHCHHMPHLETGMMTEFQVTA</sequence>
<dbReference type="SUPFAM" id="SSF49503">
    <property type="entry name" value="Cupredoxins"/>
    <property type="match status" value="3"/>
</dbReference>
<evidence type="ECO:0000256" key="2">
    <source>
        <dbReference type="ARBA" id="ARBA00023002"/>
    </source>
</evidence>
<dbReference type="RefSeq" id="WP_116625745.1">
    <property type="nucleotide sequence ID" value="NZ_QURN01000025.1"/>
</dbReference>
<dbReference type="GO" id="GO:0005507">
    <property type="term" value="F:copper ion binding"/>
    <property type="evidence" value="ECO:0007669"/>
    <property type="project" value="InterPro"/>
</dbReference>
<evidence type="ECO:0000313" key="7">
    <source>
        <dbReference type="EMBL" id="RFC63844.1"/>
    </source>
</evidence>
<dbReference type="CDD" id="cd13887">
    <property type="entry name" value="CuRO_2_MCO_like_2"/>
    <property type="match status" value="1"/>
</dbReference>
<dbReference type="InterPro" id="IPR011707">
    <property type="entry name" value="Cu-oxidase-like_N"/>
</dbReference>
<accession>A0A371X493</accession>
<evidence type="ECO:0000256" key="3">
    <source>
        <dbReference type="SAM" id="SignalP"/>
    </source>
</evidence>
<feature type="signal peptide" evidence="3">
    <location>
        <begin position="1"/>
        <end position="25"/>
    </location>
</feature>
<dbReference type="GO" id="GO:0016491">
    <property type="term" value="F:oxidoreductase activity"/>
    <property type="evidence" value="ECO:0007669"/>
    <property type="project" value="UniProtKB-KW"/>
</dbReference>
<dbReference type="InterPro" id="IPR006311">
    <property type="entry name" value="TAT_signal"/>
</dbReference>
<keyword evidence="2" id="KW-0560">Oxidoreductase</keyword>